<dbReference type="AlphaFoldDB" id="A0AA88XTK2"/>
<keyword evidence="2" id="KW-1185">Reference proteome</keyword>
<dbReference type="Proteomes" id="UP001186944">
    <property type="component" value="Unassembled WGS sequence"/>
</dbReference>
<gene>
    <name evidence="1" type="ORF">FSP39_005572</name>
</gene>
<organism evidence="1 2">
    <name type="scientific">Pinctada imbricata</name>
    <name type="common">Atlantic pearl-oyster</name>
    <name type="synonym">Pinctada martensii</name>
    <dbReference type="NCBI Taxonomy" id="66713"/>
    <lineage>
        <taxon>Eukaryota</taxon>
        <taxon>Metazoa</taxon>
        <taxon>Spiralia</taxon>
        <taxon>Lophotrochozoa</taxon>
        <taxon>Mollusca</taxon>
        <taxon>Bivalvia</taxon>
        <taxon>Autobranchia</taxon>
        <taxon>Pteriomorphia</taxon>
        <taxon>Pterioida</taxon>
        <taxon>Pterioidea</taxon>
        <taxon>Pteriidae</taxon>
        <taxon>Pinctada</taxon>
    </lineage>
</organism>
<comment type="caution">
    <text evidence="1">The sequence shown here is derived from an EMBL/GenBank/DDBJ whole genome shotgun (WGS) entry which is preliminary data.</text>
</comment>
<protein>
    <submittedName>
        <fullName evidence="1">Uncharacterized protein</fullName>
    </submittedName>
</protein>
<proteinExistence type="predicted"/>
<accession>A0AA88XTK2</accession>
<dbReference type="EMBL" id="VSWD01000011">
    <property type="protein sequence ID" value="KAK3087413.1"/>
    <property type="molecule type" value="Genomic_DNA"/>
</dbReference>
<sequence>NVYRCVDETTCRRKWLQETSDLEYCINLMNKVTTSAGTYECHFCCHGDGCNSGITPPNNKTMYLGKPSK</sequence>
<reference evidence="1" key="1">
    <citation type="submission" date="2019-08" db="EMBL/GenBank/DDBJ databases">
        <title>The improved chromosome-level genome for the pearl oyster Pinctada fucata martensii using PacBio sequencing and Hi-C.</title>
        <authorList>
            <person name="Zheng Z."/>
        </authorList>
    </citation>
    <scope>NUCLEOTIDE SEQUENCE</scope>
    <source>
        <strain evidence="1">ZZ-2019</strain>
        <tissue evidence="1">Adductor muscle</tissue>
    </source>
</reference>
<feature type="non-terminal residue" evidence="1">
    <location>
        <position position="1"/>
    </location>
</feature>
<evidence type="ECO:0000313" key="2">
    <source>
        <dbReference type="Proteomes" id="UP001186944"/>
    </source>
</evidence>
<evidence type="ECO:0000313" key="1">
    <source>
        <dbReference type="EMBL" id="KAK3087413.1"/>
    </source>
</evidence>
<name>A0AA88XTK2_PINIB</name>